<organism evidence="1 2">
    <name type="scientific">Lactobacillus amylovorus</name>
    <dbReference type="NCBI Taxonomy" id="1604"/>
    <lineage>
        <taxon>Bacteria</taxon>
        <taxon>Bacillati</taxon>
        <taxon>Bacillota</taxon>
        <taxon>Bacilli</taxon>
        <taxon>Lactobacillales</taxon>
        <taxon>Lactobacillaceae</taxon>
        <taxon>Lactobacillus</taxon>
    </lineage>
</organism>
<dbReference type="AlphaFoldDB" id="A0A9X3W895"/>
<dbReference type="InterPro" id="IPR021512">
    <property type="entry name" value="DUF3173"/>
</dbReference>
<proteinExistence type="predicted"/>
<reference evidence="1" key="1">
    <citation type="journal article" date="2022" name="Microorganisms">
        <title>Antibiotic Susceptibility, Resistance Gene Determinants and Corresponding Genomic Regions in Lactobacillus amylovorus Isolates Derived from Wild Boars and Domestic Pigs.</title>
        <authorList>
            <person name="Moravkova M."/>
            <person name="Kostovova I."/>
            <person name="Kavanova K."/>
            <person name="Pechar R."/>
            <person name="Stanek S."/>
            <person name="Brychta A."/>
            <person name="Zeman M."/>
            <person name="Kubasova T."/>
        </authorList>
    </citation>
    <scope>NUCLEOTIDE SEQUENCE</scope>
    <source>
        <strain evidence="1">M356A</strain>
    </source>
</reference>
<comment type="caution">
    <text evidence="1">The sequence shown here is derived from an EMBL/GenBank/DDBJ whole genome shotgun (WGS) entry which is preliminary data.</text>
</comment>
<name>A0A9X3W895_LACAM</name>
<sequence length="70" mass="7935">MEKMINYKDLLAMGFPQNQARRIIRLAKENLVKEGYGFYNGRRVGLVPTSAINRVLALPNEEGDQINGKN</sequence>
<reference evidence="1" key="2">
    <citation type="submission" date="2022-10" db="EMBL/GenBank/DDBJ databases">
        <authorList>
            <person name="Kostovova I."/>
            <person name="Moravkova M."/>
            <person name="Pechar R."/>
        </authorList>
    </citation>
    <scope>NUCLEOTIDE SEQUENCE</scope>
    <source>
        <strain evidence="1">M356A</strain>
    </source>
</reference>
<accession>A0A9X3W895</accession>
<evidence type="ECO:0000313" key="2">
    <source>
        <dbReference type="Proteomes" id="UP001143700"/>
    </source>
</evidence>
<dbReference type="Proteomes" id="UP001143700">
    <property type="component" value="Unassembled WGS sequence"/>
</dbReference>
<evidence type="ECO:0000313" key="1">
    <source>
        <dbReference type="EMBL" id="MDB6261584.1"/>
    </source>
</evidence>
<dbReference type="EMBL" id="JAOTGU010000003">
    <property type="protein sequence ID" value="MDB6261584.1"/>
    <property type="molecule type" value="Genomic_DNA"/>
</dbReference>
<dbReference type="RefSeq" id="WP_271869722.1">
    <property type="nucleotide sequence ID" value="NZ_JAOTGU010000003.1"/>
</dbReference>
<gene>
    <name evidence="1" type="ORF">ODV15_03230</name>
</gene>
<dbReference type="Pfam" id="PF11372">
    <property type="entry name" value="DUF3173"/>
    <property type="match status" value="1"/>
</dbReference>
<protein>
    <submittedName>
        <fullName evidence="1">DUF3173 domain-containing protein</fullName>
    </submittedName>
</protein>